<dbReference type="OrthoDB" id="29596at2759"/>
<organism evidence="1 2">
    <name type="scientific">Aspergillus sclerotialis</name>
    <dbReference type="NCBI Taxonomy" id="2070753"/>
    <lineage>
        <taxon>Eukaryota</taxon>
        <taxon>Fungi</taxon>
        <taxon>Dikarya</taxon>
        <taxon>Ascomycota</taxon>
        <taxon>Pezizomycotina</taxon>
        <taxon>Eurotiomycetes</taxon>
        <taxon>Eurotiomycetidae</taxon>
        <taxon>Eurotiales</taxon>
        <taxon>Aspergillaceae</taxon>
        <taxon>Aspergillus</taxon>
        <taxon>Aspergillus subgen. Polypaecilum</taxon>
    </lineage>
</organism>
<dbReference type="Gene3D" id="3.40.50.300">
    <property type="entry name" value="P-loop containing nucleotide triphosphate hydrolases"/>
    <property type="match status" value="1"/>
</dbReference>
<dbReference type="Proteomes" id="UP000266188">
    <property type="component" value="Unassembled WGS sequence"/>
</dbReference>
<dbReference type="STRING" id="2070753.A0A3A2ZKS6"/>
<protein>
    <submittedName>
        <fullName evidence="1">Mismatch repair protein</fullName>
    </submittedName>
</protein>
<name>A0A3A2ZKS6_9EURO</name>
<gene>
    <name evidence="1" type="ORF">PHISCL_07704</name>
</gene>
<evidence type="ECO:0000313" key="1">
    <source>
        <dbReference type="EMBL" id="RJE19964.1"/>
    </source>
</evidence>
<evidence type="ECO:0000313" key="2">
    <source>
        <dbReference type="Proteomes" id="UP000266188"/>
    </source>
</evidence>
<dbReference type="AlphaFoldDB" id="A0A3A2ZKS6"/>
<dbReference type="EMBL" id="MVGC01000353">
    <property type="protein sequence ID" value="RJE19964.1"/>
    <property type="molecule type" value="Genomic_DNA"/>
</dbReference>
<keyword evidence="2" id="KW-1185">Reference proteome</keyword>
<proteinExistence type="predicted"/>
<reference evidence="2" key="1">
    <citation type="submission" date="2017-02" db="EMBL/GenBank/DDBJ databases">
        <authorList>
            <person name="Tafer H."/>
            <person name="Lopandic K."/>
        </authorList>
    </citation>
    <scope>NUCLEOTIDE SEQUENCE [LARGE SCALE GENOMIC DNA]</scope>
    <source>
        <strain evidence="2">CBS 366.77</strain>
    </source>
</reference>
<accession>A0A3A2ZKS6</accession>
<comment type="caution">
    <text evidence="1">The sequence shown here is derived from an EMBL/GenBank/DDBJ whole genome shotgun (WGS) entry which is preliminary data.</text>
</comment>
<sequence length="101" mass="10795">MEVQVSDESQEVDDQITYLYKSATPASIVGRSDKSFGTICAAINGINQAIVSRANELVTLSARGENLIAACAVLSKEETQVLEEAVRSPCFKVSVTAEQIS</sequence>
<dbReference type="InterPro" id="IPR027417">
    <property type="entry name" value="P-loop_NTPase"/>
</dbReference>